<accession>A0A1N6DS19</accession>
<dbReference type="PIRSF" id="PIRSF004911">
    <property type="entry name" value="DUF160"/>
    <property type="match status" value="1"/>
</dbReference>
<feature type="binding site" evidence="14">
    <location>
        <position position="98"/>
    </location>
    <ligand>
        <name>[4Fe-4S] cluster</name>
        <dbReference type="ChEBI" id="CHEBI:49883"/>
        <note>4Fe-4S-S-AdoMet</note>
    </ligand>
</feature>
<protein>
    <recommendedName>
        <fullName evidence="5">L-lysine 2,3-aminomutase</fullName>
    </recommendedName>
    <alternativeName>
        <fullName evidence="13">EF-P post-translational modification enzyme B</fullName>
    </alternativeName>
</protein>
<dbReference type="InterPro" id="IPR058240">
    <property type="entry name" value="rSAM_sf"/>
</dbReference>
<evidence type="ECO:0000256" key="1">
    <source>
        <dbReference type="ARBA" id="ARBA00001352"/>
    </source>
</evidence>
<dbReference type="Proteomes" id="UP000198461">
    <property type="component" value="Unassembled WGS sequence"/>
</dbReference>
<evidence type="ECO:0000256" key="15">
    <source>
        <dbReference type="PIRSR" id="PIRSR603739-50"/>
    </source>
</evidence>
<comment type="cofactor">
    <cofactor evidence="2 15">
        <name>pyridoxal 5'-phosphate</name>
        <dbReference type="ChEBI" id="CHEBI:597326"/>
    </cofactor>
</comment>
<reference evidence="17 18" key="1">
    <citation type="submission" date="2016-11" db="EMBL/GenBank/DDBJ databases">
        <authorList>
            <person name="Jaros S."/>
            <person name="Januszkiewicz K."/>
            <person name="Wedrychowicz H."/>
        </authorList>
    </citation>
    <scope>NUCLEOTIDE SEQUENCE [LARGE SCALE GENOMIC DNA]</scope>
    <source>
        <strain evidence="17 18">DSM 17737</strain>
    </source>
</reference>
<dbReference type="GO" id="GO:0051539">
    <property type="term" value="F:4 iron, 4 sulfur cluster binding"/>
    <property type="evidence" value="ECO:0007669"/>
    <property type="project" value="UniProtKB-KW"/>
</dbReference>
<dbReference type="OrthoDB" id="9770937at2"/>
<proteinExistence type="inferred from homology"/>
<dbReference type="PANTHER" id="PTHR30538:SF1">
    <property type="entry name" value="L-LYSINE 2,3-AMINOMUTASE"/>
    <property type="match status" value="1"/>
</dbReference>
<evidence type="ECO:0000256" key="6">
    <source>
        <dbReference type="ARBA" id="ARBA00022485"/>
    </source>
</evidence>
<keyword evidence="18" id="KW-1185">Reference proteome</keyword>
<keyword evidence="9 15" id="KW-0663">Pyridoxal phosphate</keyword>
<dbReference type="SFLD" id="SFLDS00029">
    <property type="entry name" value="Radical_SAM"/>
    <property type="match status" value="1"/>
</dbReference>
<keyword evidence="11 14" id="KW-0411">Iron-sulfur</keyword>
<evidence type="ECO:0000256" key="2">
    <source>
        <dbReference type="ARBA" id="ARBA00001933"/>
    </source>
</evidence>
<dbReference type="RefSeq" id="WP_074200693.1">
    <property type="nucleotide sequence ID" value="NZ_FSRE01000001.1"/>
</dbReference>
<dbReference type="STRING" id="364032.SAMN05443662_0377"/>
<dbReference type="PROSITE" id="PS51918">
    <property type="entry name" value="RADICAL_SAM"/>
    <property type="match status" value="1"/>
</dbReference>
<keyword evidence="8 14" id="KW-0479">Metal-binding</keyword>
<dbReference type="AlphaFoldDB" id="A0A1N6DS19"/>
<evidence type="ECO:0000256" key="5">
    <source>
        <dbReference type="ARBA" id="ARBA00022363"/>
    </source>
</evidence>
<evidence type="ECO:0000256" key="12">
    <source>
        <dbReference type="ARBA" id="ARBA00023235"/>
    </source>
</evidence>
<dbReference type="SUPFAM" id="SSF102114">
    <property type="entry name" value="Radical SAM enzymes"/>
    <property type="match status" value="1"/>
</dbReference>
<evidence type="ECO:0000256" key="3">
    <source>
        <dbReference type="ARBA" id="ARBA00001966"/>
    </source>
</evidence>
<dbReference type="SFLD" id="SFLDF00314">
    <property type="entry name" value="L-lysine_2_3-aminomutase_(yjeK"/>
    <property type="match status" value="1"/>
</dbReference>
<keyword evidence="10" id="KW-0408">Iron</keyword>
<dbReference type="PANTHER" id="PTHR30538">
    <property type="entry name" value="LYSINE 2,3-AMINOMUTASE-RELATED"/>
    <property type="match status" value="1"/>
</dbReference>
<name>A0A1N6DS19_9GAMM</name>
<evidence type="ECO:0000256" key="11">
    <source>
        <dbReference type="ARBA" id="ARBA00023014"/>
    </source>
</evidence>
<dbReference type="EMBL" id="FSRE01000001">
    <property type="protein sequence ID" value="SIN73582.1"/>
    <property type="molecule type" value="Genomic_DNA"/>
</dbReference>
<sequence length="316" mass="35295">MAQIALHDLLERLALDADALGVDADNPFPFRLHSNLAARIQPGNPKDPILRQVLPLKIERQPVEGFTADPVGDLAARPAPGVLHKYHGRALVMRTPRCDLHCRFCFRRHFPYEENIGQAAWQQTLDYLRTHADIHEVILSGGDPLTLSEAALLETCQALEALPHVHTLRIHTRTPIAAPSRMPKHDWLTWARRSRLKLVLVSHCNHPQELSEQTAAVFQTLRKTGVTLLNQSVLLRGVNDTGTTLEQLSHALFQQGVLPYYLHQLDPVAGAAHFAVDDATARGLIDYLRRRLPGYLVPRLVREIPGEASKTPVEAP</sequence>
<comment type="cofactor">
    <cofactor evidence="3">
        <name>[4Fe-4S] cluster</name>
        <dbReference type="ChEBI" id="CHEBI:49883"/>
    </cofactor>
</comment>
<organism evidence="17 18">
    <name type="scientific">Sulfurivirga caldicuralii</name>
    <dbReference type="NCBI Taxonomy" id="364032"/>
    <lineage>
        <taxon>Bacteria</taxon>
        <taxon>Pseudomonadati</taxon>
        <taxon>Pseudomonadota</taxon>
        <taxon>Gammaproteobacteria</taxon>
        <taxon>Thiotrichales</taxon>
        <taxon>Piscirickettsiaceae</taxon>
        <taxon>Sulfurivirga</taxon>
    </lineage>
</organism>
<dbReference type="NCBIfam" id="TIGR03821">
    <property type="entry name" value="EFP_modif_epmB"/>
    <property type="match status" value="1"/>
</dbReference>
<evidence type="ECO:0000256" key="14">
    <source>
        <dbReference type="PIRSR" id="PIRSR004911-1"/>
    </source>
</evidence>
<evidence type="ECO:0000256" key="9">
    <source>
        <dbReference type="ARBA" id="ARBA00022898"/>
    </source>
</evidence>
<evidence type="ECO:0000256" key="8">
    <source>
        <dbReference type="ARBA" id="ARBA00022723"/>
    </source>
</evidence>
<feature type="domain" description="Radical SAM core" evidence="16">
    <location>
        <begin position="84"/>
        <end position="307"/>
    </location>
</feature>
<keyword evidence="7" id="KW-0949">S-adenosyl-L-methionine</keyword>
<dbReference type="NCBIfam" id="TIGR00238">
    <property type="entry name" value="KamA family radical SAM protein"/>
    <property type="match status" value="1"/>
</dbReference>
<evidence type="ECO:0000313" key="17">
    <source>
        <dbReference type="EMBL" id="SIN73582.1"/>
    </source>
</evidence>
<dbReference type="Pfam" id="PF04055">
    <property type="entry name" value="Radical_SAM"/>
    <property type="match status" value="1"/>
</dbReference>
<feature type="binding site" evidence="14">
    <location>
        <position position="102"/>
    </location>
    <ligand>
        <name>[4Fe-4S] cluster</name>
        <dbReference type="ChEBI" id="CHEBI:49883"/>
        <note>4Fe-4S-S-AdoMet</note>
    </ligand>
</feature>
<comment type="similarity">
    <text evidence="4">Belongs to the radical SAM superfamily. KamA family.</text>
</comment>
<evidence type="ECO:0000256" key="7">
    <source>
        <dbReference type="ARBA" id="ARBA00022691"/>
    </source>
</evidence>
<evidence type="ECO:0000313" key="18">
    <source>
        <dbReference type="Proteomes" id="UP000198461"/>
    </source>
</evidence>
<feature type="modified residue" description="N6-(pyridoxal phosphate)lysine" evidence="15">
    <location>
        <position position="310"/>
    </location>
</feature>
<dbReference type="CDD" id="cd01335">
    <property type="entry name" value="Radical_SAM"/>
    <property type="match status" value="1"/>
</dbReference>
<evidence type="ECO:0000256" key="13">
    <source>
        <dbReference type="ARBA" id="ARBA00030756"/>
    </source>
</evidence>
<dbReference type="GO" id="GO:0016853">
    <property type="term" value="F:isomerase activity"/>
    <property type="evidence" value="ECO:0007669"/>
    <property type="project" value="UniProtKB-KW"/>
</dbReference>
<dbReference type="InterPro" id="IPR022462">
    <property type="entry name" value="EpmB"/>
</dbReference>
<gene>
    <name evidence="17" type="ORF">SAMN05443662_0377</name>
</gene>
<dbReference type="InterPro" id="IPR007197">
    <property type="entry name" value="rSAM"/>
</dbReference>
<comment type="catalytic activity">
    <reaction evidence="1">
        <text>L-lysine = D-beta-lysine</text>
        <dbReference type="Rhea" id="RHEA:44148"/>
        <dbReference type="ChEBI" id="CHEBI:32551"/>
        <dbReference type="ChEBI" id="CHEBI:84138"/>
    </reaction>
</comment>
<dbReference type="InterPro" id="IPR003739">
    <property type="entry name" value="Lys_aminomutase/Glu_NH3_mut"/>
</dbReference>
<keyword evidence="12" id="KW-0413">Isomerase</keyword>
<keyword evidence="6 14" id="KW-0004">4Fe-4S</keyword>
<evidence type="ECO:0000259" key="16">
    <source>
        <dbReference type="PROSITE" id="PS51918"/>
    </source>
</evidence>
<feature type="binding site" evidence="14">
    <location>
        <position position="105"/>
    </location>
    <ligand>
        <name>[4Fe-4S] cluster</name>
        <dbReference type="ChEBI" id="CHEBI:49883"/>
        <note>4Fe-4S-S-AdoMet</note>
    </ligand>
</feature>
<evidence type="ECO:0000256" key="4">
    <source>
        <dbReference type="ARBA" id="ARBA00008703"/>
    </source>
</evidence>
<dbReference type="GO" id="GO:0046872">
    <property type="term" value="F:metal ion binding"/>
    <property type="evidence" value="ECO:0007669"/>
    <property type="project" value="UniProtKB-KW"/>
</dbReference>
<dbReference type="SFLD" id="SFLDG01070">
    <property type="entry name" value="PLP-dependent"/>
    <property type="match status" value="1"/>
</dbReference>
<dbReference type="Gene3D" id="3.20.20.70">
    <property type="entry name" value="Aldolase class I"/>
    <property type="match status" value="1"/>
</dbReference>
<evidence type="ECO:0000256" key="10">
    <source>
        <dbReference type="ARBA" id="ARBA00023004"/>
    </source>
</evidence>
<dbReference type="InterPro" id="IPR013785">
    <property type="entry name" value="Aldolase_TIM"/>
</dbReference>